<dbReference type="Proteomes" id="UP000231343">
    <property type="component" value="Unassembled WGS sequence"/>
</dbReference>
<evidence type="ECO:0008006" key="3">
    <source>
        <dbReference type="Google" id="ProtNLM"/>
    </source>
</evidence>
<proteinExistence type="predicted"/>
<comment type="caution">
    <text evidence="1">The sequence shown here is derived from an EMBL/GenBank/DDBJ whole genome shotgun (WGS) entry which is preliminary data.</text>
</comment>
<protein>
    <recommendedName>
        <fullName evidence="3">Transcriptional regulator</fullName>
    </recommendedName>
</protein>
<sequence>MPIMNQVQKLKELQNLSYFDKSVLQQFMSLTANSLYANIKRWLRQGVLIKLKNGLYVTASYYASREKKEEYAEFMANKLREPSYLSLEYVLQNYGILSEAVYAFTSITLKTKRDYANRLGRFSYRNIKESLFTGFEIQDKGECQVKIATKAKALFDYLYFKFKSVASITKEELISLRLNLDGFFPKDLAEFDHYVKKSAVKKYLGLPKLIRIIRDY</sequence>
<evidence type="ECO:0000313" key="1">
    <source>
        <dbReference type="EMBL" id="PIS28202.1"/>
    </source>
</evidence>
<evidence type="ECO:0000313" key="2">
    <source>
        <dbReference type="Proteomes" id="UP000231343"/>
    </source>
</evidence>
<dbReference type="EMBL" id="PEYM01000144">
    <property type="protein sequence ID" value="PIS28202.1"/>
    <property type="molecule type" value="Genomic_DNA"/>
</dbReference>
<organism evidence="1 2">
    <name type="scientific">Candidatus Saganbacteria bacterium CG08_land_8_20_14_0_20_45_16</name>
    <dbReference type="NCBI Taxonomy" id="2014293"/>
    <lineage>
        <taxon>Bacteria</taxon>
        <taxon>Bacillati</taxon>
        <taxon>Saganbacteria</taxon>
    </lineage>
</organism>
<name>A0A2H0XTG6_UNCSA</name>
<accession>A0A2H0XTG6</accession>
<reference evidence="1 2" key="1">
    <citation type="submission" date="2017-09" db="EMBL/GenBank/DDBJ databases">
        <title>Depth-based differentiation of microbial function through sediment-hosted aquifers and enrichment of novel symbionts in the deep terrestrial subsurface.</title>
        <authorList>
            <person name="Probst A.J."/>
            <person name="Ladd B."/>
            <person name="Jarett J.K."/>
            <person name="Geller-Mcgrath D.E."/>
            <person name="Sieber C.M."/>
            <person name="Emerson J.B."/>
            <person name="Anantharaman K."/>
            <person name="Thomas B.C."/>
            <person name="Malmstrom R."/>
            <person name="Stieglmeier M."/>
            <person name="Klingl A."/>
            <person name="Woyke T."/>
            <person name="Ryan C.M."/>
            <person name="Banfield J.F."/>
        </authorList>
    </citation>
    <scope>NUCLEOTIDE SEQUENCE [LARGE SCALE GENOMIC DNA]</scope>
    <source>
        <strain evidence="1">CG08_land_8_20_14_0_20_45_16</strain>
    </source>
</reference>
<gene>
    <name evidence="1" type="ORF">COT42_08705</name>
</gene>
<dbReference type="AlphaFoldDB" id="A0A2H0XTG6"/>